<dbReference type="Proteomes" id="UP000218767">
    <property type="component" value="Unassembled WGS sequence"/>
</dbReference>
<dbReference type="PANTHER" id="PTHR41521:SF4">
    <property type="entry name" value="BLR0684 PROTEIN"/>
    <property type="match status" value="1"/>
</dbReference>
<dbReference type="Gene3D" id="3.30.70.100">
    <property type="match status" value="1"/>
</dbReference>
<evidence type="ECO:0000313" key="2">
    <source>
        <dbReference type="EMBL" id="PCI75083.1"/>
    </source>
</evidence>
<gene>
    <name evidence="2" type="ORF">COB20_13655</name>
</gene>
<reference evidence="3" key="1">
    <citation type="submission" date="2017-08" db="EMBL/GenBank/DDBJ databases">
        <title>A dynamic microbial community with high functional redundancy inhabits the cold, oxic subseafloor aquifer.</title>
        <authorList>
            <person name="Tully B.J."/>
            <person name="Wheat C.G."/>
            <person name="Glazer B.T."/>
            <person name="Huber J.A."/>
        </authorList>
    </citation>
    <scope>NUCLEOTIDE SEQUENCE [LARGE SCALE GENOMIC DNA]</scope>
</reference>
<feature type="domain" description="DUF1330" evidence="1">
    <location>
        <begin position="5"/>
        <end position="97"/>
    </location>
</feature>
<dbReference type="PANTHER" id="PTHR41521">
    <property type="match status" value="1"/>
</dbReference>
<dbReference type="AlphaFoldDB" id="A0A2A4WXL8"/>
<comment type="caution">
    <text evidence="2">The sequence shown here is derived from an EMBL/GenBank/DDBJ whole genome shotgun (WGS) entry which is preliminary data.</text>
</comment>
<sequence length="104" mass="12035">MSDVTVYMIANLVVEDANEYRKYEKGFFPILKKFGGEFVTFDDSHENFEGESPLEGRVIIFKFPSEELAKQWYNDDEYQALSEFRRAGTTLKSITMVHGLPPRA</sequence>
<accession>A0A2A4WXL8</accession>
<proteinExistence type="predicted"/>
<dbReference type="InterPro" id="IPR011008">
    <property type="entry name" value="Dimeric_a/b-barrel"/>
</dbReference>
<evidence type="ECO:0000313" key="3">
    <source>
        <dbReference type="Proteomes" id="UP000218767"/>
    </source>
</evidence>
<dbReference type="InterPro" id="IPR010753">
    <property type="entry name" value="DUF1330"/>
</dbReference>
<dbReference type="SUPFAM" id="SSF54909">
    <property type="entry name" value="Dimeric alpha+beta barrel"/>
    <property type="match status" value="1"/>
</dbReference>
<dbReference type="Pfam" id="PF07045">
    <property type="entry name" value="DUF1330"/>
    <property type="match status" value="1"/>
</dbReference>
<organism evidence="2 3">
    <name type="scientific">SAR86 cluster bacterium</name>
    <dbReference type="NCBI Taxonomy" id="2030880"/>
    <lineage>
        <taxon>Bacteria</taxon>
        <taxon>Pseudomonadati</taxon>
        <taxon>Pseudomonadota</taxon>
        <taxon>Gammaproteobacteria</taxon>
        <taxon>SAR86 cluster</taxon>
    </lineage>
</organism>
<evidence type="ECO:0000259" key="1">
    <source>
        <dbReference type="Pfam" id="PF07045"/>
    </source>
</evidence>
<name>A0A2A4WXL8_9GAMM</name>
<dbReference type="EMBL" id="NVUL01000083">
    <property type="protein sequence ID" value="PCI75083.1"/>
    <property type="molecule type" value="Genomic_DNA"/>
</dbReference>
<protein>
    <recommendedName>
        <fullName evidence="1">DUF1330 domain-containing protein</fullName>
    </recommendedName>
</protein>